<dbReference type="OrthoDB" id="1728910at2759"/>
<evidence type="ECO:0000313" key="2">
    <source>
        <dbReference type="EMBL" id="GFQ07979.1"/>
    </source>
</evidence>
<dbReference type="PANTHER" id="PTHR31917:SF3">
    <property type="entry name" value="BROMO ADJACENT-LIKE DOMAIN PROTEIN"/>
    <property type="match status" value="1"/>
</dbReference>
<dbReference type="AlphaFoldDB" id="A0A830DE50"/>
<keyword evidence="3" id="KW-1185">Reference proteome</keyword>
<proteinExistence type="predicted"/>
<reference evidence="2" key="1">
    <citation type="submission" date="2020-07" db="EMBL/GenBank/DDBJ databases">
        <title>Ethylene signaling mediates host invasion by parasitic plants.</title>
        <authorList>
            <person name="Yoshida S."/>
        </authorList>
    </citation>
    <scope>NUCLEOTIDE SEQUENCE</scope>
    <source>
        <strain evidence="2">Okayama</strain>
    </source>
</reference>
<sequence>MRHVGRPTVRPSACENPLGIPFVVGSAVDAWWCNGWWEGVVIGCDTLEKSNFQIYFPGENRFLTIARKNIRISRDWIDGKWVDIKAKPDILYFLSSIFSDGPKKLMPLPVAAETYSSTLANGEILKPRTLDASKDNDKMVIQSSFPSDKPQAVEELNFKKRLMRRYNKETSRGKSG</sequence>
<evidence type="ECO:0000313" key="3">
    <source>
        <dbReference type="Proteomes" id="UP000653305"/>
    </source>
</evidence>
<feature type="domain" description="Agenet" evidence="1">
    <location>
        <begin position="20"/>
        <end position="78"/>
    </location>
</feature>
<dbReference type="EMBL" id="BMAC01002431">
    <property type="protein sequence ID" value="GFQ07979.1"/>
    <property type="molecule type" value="Genomic_DNA"/>
</dbReference>
<protein>
    <recommendedName>
        <fullName evidence="1">Agenet domain-containing protein</fullName>
    </recommendedName>
</protein>
<accession>A0A830DE50</accession>
<dbReference type="Proteomes" id="UP000653305">
    <property type="component" value="Unassembled WGS sequence"/>
</dbReference>
<dbReference type="SMART" id="SM00743">
    <property type="entry name" value="Agenet"/>
    <property type="match status" value="1"/>
</dbReference>
<evidence type="ECO:0000259" key="1">
    <source>
        <dbReference type="SMART" id="SM00743"/>
    </source>
</evidence>
<dbReference type="InterPro" id="IPR014002">
    <property type="entry name" value="Agenet_dom_plant"/>
</dbReference>
<comment type="caution">
    <text evidence="2">The sequence shown here is derived from an EMBL/GenBank/DDBJ whole genome shotgun (WGS) entry which is preliminary data.</text>
</comment>
<gene>
    <name evidence="2" type="ORF">PHJA_002941900</name>
</gene>
<name>A0A830DE50_9LAMI</name>
<dbReference type="PANTHER" id="PTHR31917">
    <property type="entry name" value="AGENET DOMAIN-CONTAINING PROTEIN-RELATED"/>
    <property type="match status" value="1"/>
</dbReference>
<organism evidence="2 3">
    <name type="scientific">Phtheirospermum japonicum</name>
    <dbReference type="NCBI Taxonomy" id="374723"/>
    <lineage>
        <taxon>Eukaryota</taxon>
        <taxon>Viridiplantae</taxon>
        <taxon>Streptophyta</taxon>
        <taxon>Embryophyta</taxon>
        <taxon>Tracheophyta</taxon>
        <taxon>Spermatophyta</taxon>
        <taxon>Magnoliopsida</taxon>
        <taxon>eudicotyledons</taxon>
        <taxon>Gunneridae</taxon>
        <taxon>Pentapetalae</taxon>
        <taxon>asterids</taxon>
        <taxon>lamiids</taxon>
        <taxon>Lamiales</taxon>
        <taxon>Orobanchaceae</taxon>
        <taxon>Orobanchaceae incertae sedis</taxon>
        <taxon>Phtheirospermum</taxon>
    </lineage>
</organism>